<evidence type="ECO:0000313" key="2">
    <source>
        <dbReference type="EMBL" id="BDT60403.1"/>
    </source>
</evidence>
<keyword evidence="2" id="KW-0378">Hydrolase</keyword>
<gene>
    <name evidence="2" type="ORF">MasN3_38970</name>
</gene>
<dbReference type="EMBL" id="AP026966">
    <property type="protein sequence ID" value="BDT60403.1"/>
    <property type="molecule type" value="Genomic_DNA"/>
</dbReference>
<dbReference type="InterPro" id="IPR017208">
    <property type="entry name" value="UCP037442_abhydr"/>
</dbReference>
<evidence type="ECO:0000259" key="1">
    <source>
        <dbReference type="Pfam" id="PF12146"/>
    </source>
</evidence>
<dbReference type="Gene3D" id="3.40.50.1820">
    <property type="entry name" value="alpha/beta hydrolase"/>
    <property type="match status" value="1"/>
</dbReference>
<dbReference type="SUPFAM" id="SSF53474">
    <property type="entry name" value="alpha/beta-Hydrolases"/>
    <property type="match status" value="1"/>
</dbReference>
<dbReference type="PANTHER" id="PTHR11614">
    <property type="entry name" value="PHOSPHOLIPASE-RELATED"/>
    <property type="match status" value="1"/>
</dbReference>
<accession>A0ABM8CAU7</accession>
<name>A0ABM8CAU7_9BURK</name>
<dbReference type="InterPro" id="IPR051044">
    <property type="entry name" value="MAG_DAG_Lipase"/>
</dbReference>
<dbReference type="Pfam" id="PF12146">
    <property type="entry name" value="Hydrolase_4"/>
    <property type="match status" value="1"/>
</dbReference>
<evidence type="ECO:0000313" key="3">
    <source>
        <dbReference type="Proteomes" id="UP001163336"/>
    </source>
</evidence>
<keyword evidence="3" id="KW-1185">Reference proteome</keyword>
<sequence>MQAEHLSIPAGRIPVEATCWTAPGAAATVILHPATAVTQAYYAPFAAWLAGRGFNVVTYDYRGTGRSRPHSLRGFKASMTDWIDKDVAAVTRWTEERFPGLPLLAVGHSVGGHAIGLSPETARLRAAVLVASHAGASRTVRGFGERLRVRFVLRVLAPLLCALFGYMPGRRIGLGEDLPRGVMLQWARWTALPRYFFDDPALDAARRMARVDIPLLVLGFDDDPWANPVAVDMLVSHLSKAQLERRNIDPRAAGVPAVGHMGFFRRRCEAALWPQVADWLHARATQAREVAHDIG</sequence>
<dbReference type="GO" id="GO:0016787">
    <property type="term" value="F:hydrolase activity"/>
    <property type="evidence" value="ECO:0007669"/>
    <property type="project" value="UniProtKB-KW"/>
</dbReference>
<dbReference type="Proteomes" id="UP001163336">
    <property type="component" value="Chromosome"/>
</dbReference>
<dbReference type="PIRSF" id="PIRSF037442">
    <property type="entry name" value="UCP037442_abhydr"/>
    <property type="match status" value="1"/>
</dbReference>
<feature type="domain" description="Serine aminopeptidase S33" evidence="1">
    <location>
        <begin position="27"/>
        <end position="145"/>
    </location>
</feature>
<organism evidence="2 3">
    <name type="scientific">Massilia varians</name>
    <dbReference type="NCBI Taxonomy" id="457921"/>
    <lineage>
        <taxon>Bacteria</taxon>
        <taxon>Pseudomonadati</taxon>
        <taxon>Pseudomonadota</taxon>
        <taxon>Betaproteobacteria</taxon>
        <taxon>Burkholderiales</taxon>
        <taxon>Oxalobacteraceae</taxon>
        <taxon>Telluria group</taxon>
        <taxon>Massilia</taxon>
    </lineage>
</organism>
<proteinExistence type="predicted"/>
<dbReference type="RefSeq" id="WP_281909505.1">
    <property type="nucleotide sequence ID" value="NZ_AP026966.1"/>
</dbReference>
<dbReference type="InterPro" id="IPR022742">
    <property type="entry name" value="Hydrolase_4"/>
</dbReference>
<reference evidence="2" key="1">
    <citation type="submission" date="2022-11" db="EMBL/GenBank/DDBJ databases">
        <title>Isolation and characterization of PLA-degrading bacterium Massilia sp. from Antarctic soil.</title>
        <authorList>
            <person name="Sato K."/>
            <person name="Gomez-Fuentes C."/>
            <person name="Ahmad S.A."/>
            <person name="Zulkharnain A."/>
        </authorList>
    </citation>
    <scope>NUCLEOTIDE SEQUENCE</scope>
    <source>
        <strain evidence="2">N-3</strain>
    </source>
</reference>
<dbReference type="InterPro" id="IPR029058">
    <property type="entry name" value="AB_hydrolase_fold"/>
</dbReference>
<protein>
    <submittedName>
        <fullName evidence="2">Alpha/beta hydrolase</fullName>
    </submittedName>
</protein>